<organism evidence="1 2">
    <name type="scientific">Digitaria exilis</name>
    <dbReference type="NCBI Taxonomy" id="1010633"/>
    <lineage>
        <taxon>Eukaryota</taxon>
        <taxon>Viridiplantae</taxon>
        <taxon>Streptophyta</taxon>
        <taxon>Embryophyta</taxon>
        <taxon>Tracheophyta</taxon>
        <taxon>Spermatophyta</taxon>
        <taxon>Magnoliopsida</taxon>
        <taxon>Liliopsida</taxon>
        <taxon>Poales</taxon>
        <taxon>Poaceae</taxon>
        <taxon>PACMAD clade</taxon>
        <taxon>Panicoideae</taxon>
        <taxon>Panicodae</taxon>
        <taxon>Paniceae</taxon>
        <taxon>Anthephorinae</taxon>
        <taxon>Digitaria</taxon>
    </lineage>
</organism>
<comment type="caution">
    <text evidence="1">The sequence shown here is derived from an EMBL/GenBank/DDBJ whole genome shotgun (WGS) entry which is preliminary data.</text>
</comment>
<sequence length="48" mass="5223">MVTSSSMPLLGITGLVSERGRLDMQHTTMRSQVASIYAQKKGPDNQNS</sequence>
<proteinExistence type="predicted"/>
<reference evidence="1" key="1">
    <citation type="submission" date="2020-07" db="EMBL/GenBank/DDBJ databases">
        <title>Genome sequence and genetic diversity analysis of an under-domesticated orphan crop, white fonio (Digitaria exilis).</title>
        <authorList>
            <person name="Bennetzen J.L."/>
            <person name="Chen S."/>
            <person name="Ma X."/>
            <person name="Wang X."/>
            <person name="Yssel A.E.J."/>
            <person name="Chaluvadi S.R."/>
            <person name="Johnson M."/>
            <person name="Gangashetty P."/>
            <person name="Hamidou F."/>
            <person name="Sanogo M.D."/>
            <person name="Zwaenepoel A."/>
            <person name="Wallace J."/>
            <person name="Van De Peer Y."/>
            <person name="Van Deynze A."/>
        </authorList>
    </citation>
    <scope>NUCLEOTIDE SEQUENCE</scope>
    <source>
        <tissue evidence="1">Leaves</tissue>
    </source>
</reference>
<dbReference type="AlphaFoldDB" id="A0A835FB84"/>
<evidence type="ECO:0000313" key="2">
    <source>
        <dbReference type="Proteomes" id="UP000636709"/>
    </source>
</evidence>
<protein>
    <submittedName>
        <fullName evidence="1">Uncharacterized protein</fullName>
    </submittedName>
</protein>
<dbReference type="EMBL" id="JACEFO010001597">
    <property type="protein sequence ID" value="KAF8733888.1"/>
    <property type="molecule type" value="Genomic_DNA"/>
</dbReference>
<dbReference type="Proteomes" id="UP000636709">
    <property type="component" value="Unassembled WGS sequence"/>
</dbReference>
<evidence type="ECO:0000313" key="1">
    <source>
        <dbReference type="EMBL" id="KAF8733888.1"/>
    </source>
</evidence>
<keyword evidence="2" id="KW-1185">Reference proteome</keyword>
<accession>A0A835FB84</accession>
<name>A0A835FB84_9POAL</name>
<gene>
    <name evidence="1" type="ORF">HU200_014741</name>
</gene>